<dbReference type="Proteomes" id="UP000095283">
    <property type="component" value="Unplaced"/>
</dbReference>
<dbReference type="WBParaSite" id="Hba_08538">
    <property type="protein sequence ID" value="Hba_08538"/>
    <property type="gene ID" value="Hba_08538"/>
</dbReference>
<evidence type="ECO:0000313" key="1">
    <source>
        <dbReference type="Proteomes" id="UP000095283"/>
    </source>
</evidence>
<reference evidence="2" key="1">
    <citation type="submission" date="2016-11" db="UniProtKB">
        <authorList>
            <consortium name="WormBaseParasite"/>
        </authorList>
    </citation>
    <scope>IDENTIFICATION</scope>
</reference>
<organism evidence="1 2">
    <name type="scientific">Heterorhabditis bacteriophora</name>
    <name type="common">Entomopathogenic nematode worm</name>
    <dbReference type="NCBI Taxonomy" id="37862"/>
    <lineage>
        <taxon>Eukaryota</taxon>
        <taxon>Metazoa</taxon>
        <taxon>Ecdysozoa</taxon>
        <taxon>Nematoda</taxon>
        <taxon>Chromadorea</taxon>
        <taxon>Rhabditida</taxon>
        <taxon>Rhabditina</taxon>
        <taxon>Rhabditomorpha</taxon>
        <taxon>Strongyloidea</taxon>
        <taxon>Heterorhabditidae</taxon>
        <taxon>Heterorhabditis</taxon>
    </lineage>
</organism>
<sequence length="83" mass="9998">MILLVKKRILYFRTLIKSIQQIVFNIRFSNKYNNLLIFPNPVIVYFSTLINNRRFKEKSPLPDIFFIINCVLASSQQMKLWMI</sequence>
<evidence type="ECO:0000313" key="2">
    <source>
        <dbReference type="WBParaSite" id="Hba_08538"/>
    </source>
</evidence>
<accession>A0A1I7WTN5</accession>
<protein>
    <submittedName>
        <fullName evidence="2">Uncharacterized protein</fullName>
    </submittedName>
</protein>
<dbReference type="AlphaFoldDB" id="A0A1I7WTN5"/>
<proteinExistence type="predicted"/>
<keyword evidence="1" id="KW-1185">Reference proteome</keyword>
<name>A0A1I7WTN5_HETBA</name>